<dbReference type="InterPro" id="IPR000477">
    <property type="entry name" value="RT_dom"/>
</dbReference>
<organism evidence="2 3">
    <name type="scientific">Roseburia inulinivorans</name>
    <dbReference type="NCBI Taxonomy" id="360807"/>
    <lineage>
        <taxon>Bacteria</taxon>
        <taxon>Bacillati</taxon>
        <taxon>Bacillota</taxon>
        <taxon>Clostridia</taxon>
        <taxon>Lachnospirales</taxon>
        <taxon>Lachnospiraceae</taxon>
        <taxon>Roseburia</taxon>
    </lineage>
</organism>
<dbReference type="InterPro" id="IPR043502">
    <property type="entry name" value="DNA/RNA_pol_sf"/>
</dbReference>
<dbReference type="RefSeq" id="WP_055301529.1">
    <property type="nucleotide sequence ID" value="NZ_CYYR01000004.1"/>
</dbReference>
<feature type="domain" description="Reverse transcriptase" evidence="1">
    <location>
        <begin position="87"/>
        <end position="316"/>
    </location>
</feature>
<protein>
    <submittedName>
        <fullName evidence="2">Group II intron-encoded protein ltrA</fullName>
    </submittedName>
</protein>
<dbReference type="CDD" id="cd01651">
    <property type="entry name" value="RT_G2_intron"/>
    <property type="match status" value="1"/>
</dbReference>
<dbReference type="AlphaFoldDB" id="A0A173Y7I8"/>
<dbReference type="PROSITE" id="PS50878">
    <property type="entry name" value="RT_POL"/>
    <property type="match status" value="1"/>
</dbReference>
<dbReference type="Pfam" id="PF00078">
    <property type="entry name" value="RVT_1"/>
    <property type="match status" value="1"/>
</dbReference>
<name>A0A173Y7I8_9FIRM</name>
<dbReference type="SUPFAM" id="SSF56672">
    <property type="entry name" value="DNA/RNA polymerases"/>
    <property type="match status" value="1"/>
</dbReference>
<dbReference type="InterPro" id="IPR013597">
    <property type="entry name" value="Mat_intron_G2"/>
</dbReference>
<proteinExistence type="predicted"/>
<evidence type="ECO:0000313" key="2">
    <source>
        <dbReference type="EMBL" id="CUN59839.1"/>
    </source>
</evidence>
<dbReference type="EMBL" id="CYYR01000004">
    <property type="protein sequence ID" value="CUN59839.1"/>
    <property type="molecule type" value="Genomic_DNA"/>
</dbReference>
<dbReference type="InterPro" id="IPR030931">
    <property type="entry name" value="Group_II_RT_mat"/>
</dbReference>
<dbReference type="InterPro" id="IPR051083">
    <property type="entry name" value="GrpII_Intron_Splice-Mob/Def"/>
</dbReference>
<dbReference type="InterPro" id="IPR043128">
    <property type="entry name" value="Rev_trsase/Diguanyl_cyclase"/>
</dbReference>
<evidence type="ECO:0000259" key="1">
    <source>
        <dbReference type="PROSITE" id="PS50878"/>
    </source>
</evidence>
<reference evidence="2 3" key="1">
    <citation type="submission" date="2015-09" db="EMBL/GenBank/DDBJ databases">
        <authorList>
            <consortium name="Pathogen Informatics"/>
        </authorList>
    </citation>
    <scope>NUCLEOTIDE SEQUENCE [LARGE SCALE GENOMIC DNA]</scope>
    <source>
        <strain evidence="2 3">2789STDY5608835</strain>
    </source>
</reference>
<dbReference type="PANTHER" id="PTHR34047:SF8">
    <property type="entry name" value="PROTEIN YKFC"/>
    <property type="match status" value="1"/>
</dbReference>
<dbReference type="PANTHER" id="PTHR34047">
    <property type="entry name" value="NUCLEAR INTRON MATURASE 1, MITOCHONDRIAL-RELATED"/>
    <property type="match status" value="1"/>
</dbReference>
<accession>A0A173Y7I8</accession>
<evidence type="ECO:0000313" key="3">
    <source>
        <dbReference type="Proteomes" id="UP000095395"/>
    </source>
</evidence>
<dbReference type="Gene3D" id="3.30.70.270">
    <property type="match status" value="1"/>
</dbReference>
<gene>
    <name evidence="2" type="primary">ltrA_3</name>
    <name evidence="2" type="ORF">ERS852392_00844</name>
</gene>
<dbReference type="Proteomes" id="UP000095395">
    <property type="component" value="Unassembled WGS sequence"/>
</dbReference>
<dbReference type="NCBIfam" id="TIGR04416">
    <property type="entry name" value="group_II_RT_mat"/>
    <property type="match status" value="1"/>
</dbReference>
<dbReference type="Pfam" id="PF08388">
    <property type="entry name" value="GIIM"/>
    <property type="match status" value="1"/>
</dbReference>
<sequence length="464" mass="53670">MAENIENNGCSQRDNAEHEGYVKASRSFNRIWKERDSAQPRLLEAILYKDNFNRAYKRVKANRGAPGIDGMTIEEALPYLKEHQQELTDRIYRGKYTPSPVRRVEIPKPDGGVRKLGIPTVIDRTLQQAITQQLVPIYEPLFAEGSYGYRPNRSAKDAILKVKEYAEQGYTFAEVLDLSKYFDTLNHEILINLLRKNVKDERVVQLIKRYLKSGVMENGVVIDTEEGSPQGGNLSPLLANVYLNEFDQEFLKRGVPCIRYADDIVLLAKSRRASERLLESSTKYLEERLKLTVNREKSRTVSVFAIRNFKFLGFALGRNGKGIYVRVHPKSWKKVKSRLKELSSRKRCQSIKPNLEKIKVYARGWLNYYGIASMKNNIDDINGWLYHRIRMCIWKQWKKPRTKVRNLIKMGVPEDLAMQAGNTRHGHWFATHTVAVNMAMTKERLINSGFYDLATAYQSVHVNY</sequence>